<dbReference type="OrthoDB" id="6992939at2"/>
<keyword evidence="5" id="KW-1185">Reference proteome</keyword>
<sequence>MSGLIKRTLTVKNYDLQGNSDLDVLYSMVRCEDEEGNNVHFKQVVMLEYLRRHGAKNTDTPRIWYYKHLNKKSIILIAIEKSNGKVEYDIDQVRRVARSTILKGLVYGVAAVPAGVIIATATYGFGLLFIPYAFYLSYRNIFKFPKMLRRQTLVNDLAAHGVVVR</sequence>
<feature type="transmembrane region" description="Helical" evidence="1">
    <location>
        <begin position="104"/>
        <end position="134"/>
    </location>
</feature>
<dbReference type="AlphaFoldDB" id="A0A0R2ZHH8"/>
<dbReference type="Proteomes" id="UP000052019">
    <property type="component" value="Unassembled WGS sequence"/>
</dbReference>
<dbReference type="PATRIC" id="fig|200450.4.peg.4731"/>
<organism evidence="2 4">
    <name type="scientific">Pseudomonas trivialis</name>
    <dbReference type="NCBI Taxonomy" id="200450"/>
    <lineage>
        <taxon>Bacteria</taxon>
        <taxon>Pseudomonadati</taxon>
        <taxon>Pseudomonadota</taxon>
        <taxon>Gammaproteobacteria</taxon>
        <taxon>Pseudomonadales</taxon>
        <taxon>Pseudomonadaceae</taxon>
        <taxon>Pseudomonas</taxon>
    </lineage>
</organism>
<evidence type="ECO:0000313" key="5">
    <source>
        <dbReference type="Proteomes" id="UP000183126"/>
    </source>
</evidence>
<evidence type="ECO:0000313" key="2">
    <source>
        <dbReference type="EMBL" id="KRP60168.1"/>
    </source>
</evidence>
<protein>
    <submittedName>
        <fullName evidence="2">Uncharacterized protein</fullName>
    </submittedName>
</protein>
<keyword evidence="1" id="KW-0472">Membrane</keyword>
<evidence type="ECO:0000313" key="3">
    <source>
        <dbReference type="EMBL" id="SDS59579.1"/>
    </source>
</evidence>
<evidence type="ECO:0000313" key="4">
    <source>
        <dbReference type="Proteomes" id="UP000052019"/>
    </source>
</evidence>
<dbReference type="EMBL" id="LT629760">
    <property type="protein sequence ID" value="SDS59579.1"/>
    <property type="molecule type" value="Genomic_DNA"/>
</dbReference>
<dbReference type="Proteomes" id="UP000183126">
    <property type="component" value="Chromosome I"/>
</dbReference>
<evidence type="ECO:0000256" key="1">
    <source>
        <dbReference type="SAM" id="Phobius"/>
    </source>
</evidence>
<keyword evidence="1" id="KW-1133">Transmembrane helix</keyword>
<dbReference type="RefSeq" id="WP_057008417.1">
    <property type="nucleotide sequence ID" value="NZ_JYLK01000007.1"/>
</dbReference>
<reference evidence="3 5" key="2">
    <citation type="submission" date="2016-10" db="EMBL/GenBank/DDBJ databases">
        <authorList>
            <person name="Varghese N."/>
            <person name="Submissions S."/>
        </authorList>
    </citation>
    <scope>NUCLEOTIDE SEQUENCE [LARGE SCALE GENOMIC DNA]</scope>
    <source>
        <strain evidence="3 5">BS3111</strain>
    </source>
</reference>
<proteinExistence type="predicted"/>
<accession>A0A0R2ZHH8</accession>
<keyword evidence="1" id="KW-0812">Transmembrane</keyword>
<dbReference type="EMBL" id="JYLK01000007">
    <property type="protein sequence ID" value="KRP60168.1"/>
    <property type="molecule type" value="Genomic_DNA"/>
</dbReference>
<name>A0A0R2ZHH8_9PSED</name>
<gene>
    <name evidence="3" type="ORF">SAMN04490205_2987</name>
    <name evidence="2" type="ORF">TU79_13470</name>
</gene>
<reference evidence="2 4" key="1">
    <citation type="submission" date="2015-02" db="EMBL/GenBank/DDBJ databases">
        <title>Two Pseudomonas sp. nov. isolated from raw milk.</title>
        <authorList>
            <person name="Wenning M."/>
            <person name="von Neubeck M."/>
            <person name="Huptas C."/>
            <person name="Scherer S."/>
        </authorList>
    </citation>
    <scope>NUCLEOTIDE SEQUENCE [LARGE SCALE GENOMIC DNA]</scope>
    <source>
        <strain evidence="2 4">DSM 14937</strain>
    </source>
</reference>